<evidence type="ECO:0000256" key="1">
    <source>
        <dbReference type="ARBA" id="ARBA00008773"/>
    </source>
</evidence>
<name>A0ABM3R9M2_SPIOL</name>
<keyword evidence="3" id="KW-0326">Glycosidase</keyword>
<evidence type="ECO:0000313" key="5">
    <source>
        <dbReference type="Proteomes" id="UP000813463"/>
    </source>
</evidence>
<dbReference type="InterPro" id="IPR000490">
    <property type="entry name" value="Glyco_hydro_17"/>
</dbReference>
<accession>A0ABM3R9M2</accession>
<dbReference type="RefSeq" id="XP_056692302.1">
    <property type="nucleotide sequence ID" value="XM_056836324.1"/>
</dbReference>
<dbReference type="Gene3D" id="3.20.20.80">
    <property type="entry name" value="Glycosidases"/>
    <property type="match status" value="1"/>
</dbReference>
<reference evidence="5" key="1">
    <citation type="journal article" date="2021" name="Nat. Commun.">
        <title>Genomic analyses provide insights into spinach domestication and the genetic basis of agronomic traits.</title>
        <authorList>
            <person name="Cai X."/>
            <person name="Sun X."/>
            <person name="Xu C."/>
            <person name="Sun H."/>
            <person name="Wang X."/>
            <person name="Ge C."/>
            <person name="Zhang Z."/>
            <person name="Wang Q."/>
            <person name="Fei Z."/>
            <person name="Jiao C."/>
            <person name="Wang Q."/>
        </authorList>
    </citation>
    <scope>NUCLEOTIDE SEQUENCE [LARGE SCALE GENOMIC DNA]</scope>
    <source>
        <strain evidence="5">cv. Varoflay</strain>
    </source>
</reference>
<reference evidence="6" key="2">
    <citation type="submission" date="2025-08" db="UniProtKB">
        <authorList>
            <consortium name="RefSeq"/>
        </authorList>
    </citation>
    <scope>IDENTIFICATION</scope>
    <source>
        <tissue evidence="6">Leaf</tissue>
    </source>
</reference>
<proteinExistence type="inferred from homology"/>
<dbReference type="GeneID" id="110782335"/>
<organism evidence="5 6">
    <name type="scientific">Spinacia oleracea</name>
    <name type="common">Spinach</name>
    <dbReference type="NCBI Taxonomy" id="3562"/>
    <lineage>
        <taxon>Eukaryota</taxon>
        <taxon>Viridiplantae</taxon>
        <taxon>Streptophyta</taxon>
        <taxon>Embryophyta</taxon>
        <taxon>Tracheophyta</taxon>
        <taxon>Spermatophyta</taxon>
        <taxon>Magnoliopsida</taxon>
        <taxon>eudicotyledons</taxon>
        <taxon>Gunneridae</taxon>
        <taxon>Pentapetalae</taxon>
        <taxon>Caryophyllales</taxon>
        <taxon>Chenopodiaceae</taxon>
        <taxon>Chenopodioideae</taxon>
        <taxon>Anserineae</taxon>
        <taxon>Spinacia</taxon>
    </lineage>
</organism>
<evidence type="ECO:0000256" key="3">
    <source>
        <dbReference type="ARBA" id="ARBA00023295"/>
    </source>
</evidence>
<keyword evidence="2" id="KW-0378">Hydrolase</keyword>
<sequence>MNVNTAAQWVNTNVVPYIKEVNIGWIVVGNEMVPGPTANLVAQAMNNILSGLNSAGITTVKISTAINDYALGVFSPRSLPSAASFTPEATASLQGIVTWLSATNNPLFINVYPYFAFASKPYDVPLDYVLFNATRPVIDGNNKYYSLFEAMVDGFYAAMEKIGGDGVTLVVSETGWPIDGNVPYTNKQNAHIYNQKLVDKMKKGGTPRKPTTMLDIFIFSMFSSENKETAGGERNWGFYYPNLDPVYQLVF</sequence>
<dbReference type="Proteomes" id="UP000813463">
    <property type="component" value="Chromosome 2"/>
</dbReference>
<evidence type="ECO:0000256" key="2">
    <source>
        <dbReference type="ARBA" id="ARBA00022801"/>
    </source>
</evidence>
<dbReference type="InterPro" id="IPR017853">
    <property type="entry name" value="GH"/>
</dbReference>
<dbReference type="Pfam" id="PF00332">
    <property type="entry name" value="Glyco_hydro_17"/>
    <property type="match status" value="1"/>
</dbReference>
<dbReference type="InterPro" id="IPR044965">
    <property type="entry name" value="Glyco_hydro_17_plant"/>
</dbReference>
<keyword evidence="5" id="KW-1185">Reference proteome</keyword>
<gene>
    <name evidence="6" type="primary">LOC110782335</name>
</gene>
<evidence type="ECO:0000313" key="6">
    <source>
        <dbReference type="RefSeq" id="XP_056692302.1"/>
    </source>
</evidence>
<evidence type="ECO:0000256" key="4">
    <source>
        <dbReference type="RuleBase" id="RU004335"/>
    </source>
</evidence>
<dbReference type="SUPFAM" id="SSF51445">
    <property type="entry name" value="(Trans)glycosidases"/>
    <property type="match status" value="1"/>
</dbReference>
<protein>
    <submittedName>
        <fullName evidence="6">Glucan endo-1,3-beta-glucosidase-like</fullName>
    </submittedName>
</protein>
<dbReference type="PANTHER" id="PTHR32227">
    <property type="entry name" value="GLUCAN ENDO-1,3-BETA-GLUCOSIDASE BG1-RELATED-RELATED"/>
    <property type="match status" value="1"/>
</dbReference>
<comment type="similarity">
    <text evidence="1 4">Belongs to the glycosyl hydrolase 17 family.</text>
</comment>